<proteinExistence type="predicted"/>
<dbReference type="EMBL" id="MLYO01000039">
    <property type="protein sequence ID" value="OIK02876.1"/>
    <property type="molecule type" value="Genomic_DNA"/>
</dbReference>
<name>A0A1S2QBI0_9ACTN</name>
<reference evidence="1 2" key="1">
    <citation type="submission" date="2016-10" db="EMBL/GenBank/DDBJ databases">
        <title>Genome sequence of Streptomyces sp. MUSC 1.</title>
        <authorList>
            <person name="Lee L.-H."/>
            <person name="Ser H.-L."/>
            <person name="Law J.W.-F."/>
        </authorList>
    </citation>
    <scope>NUCLEOTIDE SEQUENCE [LARGE SCALE GENOMIC DNA]</scope>
    <source>
        <strain evidence="1 2">MUSC 1</strain>
    </source>
</reference>
<sequence>MDPGRLPRPGAYAAAPGRCVTELTHRLGPLVVLRRRADVEEAALTVAPDGQDSVLRLTLGGDALGGELLTLVGTAIEPMAGGARLRVHGSLGTGDASLETLPATLLLRVVERTDDRLLVVGTARVPYGPLHRTTGFALSRTRPARHLGLLVAAEFTCSP</sequence>
<protein>
    <recommendedName>
        <fullName evidence="3">Lipid/polyisoprenoid-binding YceI-like domain-containing protein</fullName>
    </recommendedName>
</protein>
<accession>A0A1S2QBI0</accession>
<evidence type="ECO:0000313" key="1">
    <source>
        <dbReference type="EMBL" id="OIK02876.1"/>
    </source>
</evidence>
<dbReference type="OrthoDB" id="4188354at2"/>
<comment type="caution">
    <text evidence="1">The sequence shown here is derived from an EMBL/GenBank/DDBJ whole genome shotgun (WGS) entry which is preliminary data.</text>
</comment>
<evidence type="ECO:0008006" key="3">
    <source>
        <dbReference type="Google" id="ProtNLM"/>
    </source>
</evidence>
<gene>
    <name evidence="1" type="ORF">BIV23_24090</name>
</gene>
<dbReference type="Proteomes" id="UP000179642">
    <property type="component" value="Unassembled WGS sequence"/>
</dbReference>
<dbReference type="AlphaFoldDB" id="A0A1S2QBI0"/>
<organism evidence="1 2">
    <name type="scientific">Streptomyces monashensis</name>
    <dbReference type="NCBI Taxonomy" id="1678012"/>
    <lineage>
        <taxon>Bacteria</taxon>
        <taxon>Bacillati</taxon>
        <taxon>Actinomycetota</taxon>
        <taxon>Actinomycetes</taxon>
        <taxon>Kitasatosporales</taxon>
        <taxon>Streptomycetaceae</taxon>
        <taxon>Streptomyces</taxon>
    </lineage>
</organism>
<evidence type="ECO:0000313" key="2">
    <source>
        <dbReference type="Proteomes" id="UP000179642"/>
    </source>
</evidence>
<keyword evidence="2" id="KW-1185">Reference proteome</keyword>